<dbReference type="Proteomes" id="UP000005233">
    <property type="component" value="Chromosome"/>
</dbReference>
<comment type="caution">
    <text evidence="3">Lacks conserved residue(s) required for the propagation of feature annotation.</text>
</comment>
<comment type="similarity">
    <text evidence="3">Belongs to the PNP/MTAP phosphorylase family. MTAP subfamily.</text>
</comment>
<dbReference type="HOGENOM" id="CLU_054456_0_2_2"/>
<dbReference type="PANTHER" id="PTHR42679">
    <property type="entry name" value="S-METHYL-5'-THIOADENOSINE PHOSPHORYLASE"/>
    <property type="match status" value="1"/>
</dbReference>
<dbReference type="EMBL" id="CP003243">
    <property type="protein sequence ID" value="AFD00859.1"/>
    <property type="molecule type" value="Genomic_DNA"/>
</dbReference>
<dbReference type="InterPro" id="IPR010044">
    <property type="entry name" value="MTAP"/>
</dbReference>
<feature type="binding site" evidence="3">
    <location>
        <position position="180"/>
    </location>
    <ligand>
        <name>phosphate</name>
        <dbReference type="ChEBI" id="CHEBI:43474"/>
    </ligand>
</feature>
<feature type="site" description="Important for substrate specificity" evidence="3">
    <location>
        <position position="215"/>
    </location>
</feature>
<evidence type="ECO:0000256" key="1">
    <source>
        <dbReference type="ARBA" id="ARBA00022676"/>
    </source>
</evidence>
<gene>
    <name evidence="5" type="primary">mtaP-2</name>
    <name evidence="5" type="ordered locus">Mtc_2121</name>
</gene>
<comment type="miscellaneous">
    <text evidence="3">Although this enzyme belongs to the family of MTA phosphorylases based on sequence homology, it has been shown that conserved amino acid substitutions in the substrate binding pocket convert the substrate specificity of this enzyme from 6-aminopurines to 6-oxopurines.</text>
</comment>
<dbReference type="HAMAP" id="MF_01963">
    <property type="entry name" value="MTAP"/>
    <property type="match status" value="1"/>
</dbReference>
<dbReference type="CDD" id="cd09010">
    <property type="entry name" value="MTAP_SsMTAPII_like_MTIP"/>
    <property type="match status" value="1"/>
</dbReference>
<evidence type="ECO:0000256" key="3">
    <source>
        <dbReference type="HAMAP-Rule" id="MF_01963"/>
    </source>
</evidence>
<keyword evidence="6" id="KW-1185">Reference proteome</keyword>
<evidence type="ECO:0000259" key="4">
    <source>
        <dbReference type="Pfam" id="PF01048"/>
    </source>
</evidence>
<dbReference type="KEGG" id="mez:Mtc_2121"/>
<dbReference type="GO" id="GO:0006166">
    <property type="term" value="P:purine ribonucleoside salvage"/>
    <property type="evidence" value="ECO:0007669"/>
    <property type="project" value="UniProtKB-UniRule"/>
</dbReference>
<evidence type="ECO:0000256" key="2">
    <source>
        <dbReference type="ARBA" id="ARBA00022679"/>
    </source>
</evidence>
<organism evidence="5 6">
    <name type="scientific">Methanocella conradii (strain DSM 24694 / JCM 17849 / CGMCC 1.5162 / HZ254)</name>
    <dbReference type="NCBI Taxonomy" id="1041930"/>
    <lineage>
        <taxon>Archaea</taxon>
        <taxon>Methanobacteriati</taxon>
        <taxon>Methanobacteriota</taxon>
        <taxon>Stenosarchaea group</taxon>
        <taxon>Methanomicrobia</taxon>
        <taxon>Methanocellales</taxon>
        <taxon>Methanocellaceae</taxon>
        <taxon>Methanocella</taxon>
    </lineage>
</organism>
<dbReference type="STRING" id="1041930.Mtc_2121"/>
<comment type="pathway">
    <text evidence="3">Purine metabolism; purine nucleoside salvage.</text>
</comment>
<dbReference type="Gene3D" id="3.40.50.1580">
    <property type="entry name" value="Nucleoside phosphorylase domain"/>
    <property type="match status" value="1"/>
</dbReference>
<dbReference type="NCBIfam" id="TIGR01694">
    <property type="entry name" value="MTAP"/>
    <property type="match status" value="1"/>
</dbReference>
<feature type="binding site" evidence="3">
    <location>
        <position position="179"/>
    </location>
    <ligand>
        <name>substrate</name>
    </ligand>
</feature>
<dbReference type="InterPro" id="IPR035994">
    <property type="entry name" value="Nucleoside_phosphorylase_sf"/>
</dbReference>
<dbReference type="GO" id="GO:0019509">
    <property type="term" value="P:L-methionine salvage from methylthioadenosine"/>
    <property type="evidence" value="ECO:0007669"/>
    <property type="project" value="TreeGrafter"/>
</dbReference>
<dbReference type="GO" id="GO:0017061">
    <property type="term" value="F:S-methyl-5-thioadenosine phosphorylase activity"/>
    <property type="evidence" value="ECO:0007669"/>
    <property type="project" value="InterPro"/>
</dbReference>
<feature type="binding site" evidence="3">
    <location>
        <position position="10"/>
    </location>
    <ligand>
        <name>phosphate</name>
        <dbReference type="ChEBI" id="CHEBI:43474"/>
    </ligand>
</feature>
<dbReference type="GO" id="GO:0005829">
    <property type="term" value="C:cytosol"/>
    <property type="evidence" value="ECO:0007669"/>
    <property type="project" value="TreeGrafter"/>
</dbReference>
<keyword evidence="1 3" id="KW-0328">Glycosyltransferase</keyword>
<evidence type="ECO:0000313" key="6">
    <source>
        <dbReference type="Proteomes" id="UP000005233"/>
    </source>
</evidence>
<accession>H8I841</accession>
<name>H8I841_METCZ</name>
<dbReference type="AlphaFoldDB" id="H8I841"/>
<dbReference type="NCBIfam" id="NF006599">
    <property type="entry name" value="PRK09136.1"/>
    <property type="match status" value="1"/>
</dbReference>
<dbReference type="SUPFAM" id="SSF53167">
    <property type="entry name" value="Purine and uridine phosphorylases"/>
    <property type="match status" value="1"/>
</dbReference>
<feature type="site" description="Important for substrate specificity" evidence="3">
    <location>
        <position position="161"/>
    </location>
</feature>
<comment type="catalytic activity">
    <reaction evidence="3">
        <text>a purine D-ribonucleoside + phosphate = a purine nucleobase + alpha-D-ribose 1-phosphate</text>
        <dbReference type="Rhea" id="RHEA:19805"/>
        <dbReference type="ChEBI" id="CHEBI:26386"/>
        <dbReference type="ChEBI" id="CHEBI:43474"/>
        <dbReference type="ChEBI" id="CHEBI:57720"/>
        <dbReference type="ChEBI" id="CHEBI:142355"/>
        <dbReference type="EC" id="2.4.2.1"/>
    </reaction>
</comment>
<dbReference type="EC" id="2.4.2.1" evidence="3"/>
<reference evidence="5 6" key="1">
    <citation type="journal article" date="2012" name="J. Bacteriol.">
        <title>Complete genome sequence of a thermophilic methanogen, Methanocella conradii HZ254, isolated from Chinese rice field soil.</title>
        <authorList>
            <person name="Lu Z."/>
            <person name="Lu Y."/>
        </authorList>
    </citation>
    <scope>NUCLEOTIDE SEQUENCE [LARGE SCALE GENOMIC DNA]</scope>
    <source>
        <strain evidence="6">DSM 24694 / JCM 17849 / CGMCC 1.5162 / HZ254</strain>
    </source>
</reference>
<dbReference type="Pfam" id="PF01048">
    <property type="entry name" value="PNP_UDP_1"/>
    <property type="match status" value="1"/>
</dbReference>
<evidence type="ECO:0000313" key="5">
    <source>
        <dbReference type="EMBL" id="AFD00859.1"/>
    </source>
</evidence>
<feature type="domain" description="Nucleoside phosphorylase" evidence="4">
    <location>
        <begin position="4"/>
        <end position="237"/>
    </location>
</feature>
<dbReference type="GeneID" id="11972278"/>
<keyword evidence="3" id="KW-0660">Purine salvage</keyword>
<sequence>MPTLAVIGGTGIYEMAGISLIEKRLIATRYGEVKVSIYATGGEEFAFLPRHGEGHTCPPHKVNYRANIMALKGLGVERIIAVCSVGSLKREIMPGDLVLVDQFLDFTKSRPSTFFDDEAIHVDTTEPYCAEMRAVMGEVPTRGFRLHKKGTYVCVEGPRFETAAEIKMYAALGGDVVGMTGVPECVLAREVGMCYACVAVVTNYAAGISDKPLSHEEVIAEMKRMGASLQAYVVDCLMRVPPKVGCSCKKPAKPS</sequence>
<keyword evidence="2 3" id="KW-0808">Transferase</keyword>
<proteinExistence type="inferred from homology"/>
<comment type="subunit">
    <text evidence="3">Homohexamer. Dimer of a homotrimer.</text>
</comment>
<dbReference type="UniPathway" id="UPA00606"/>
<dbReference type="OrthoDB" id="7681at2157"/>
<comment type="function">
    <text evidence="3">Purine nucleoside phosphorylase which is highly specific for 6-oxopurine nucleosides. Cleaves guanosine or inosine to respective bases and sugar-1-phosphate molecules. Involved in purine salvage.</text>
</comment>
<feature type="binding site" evidence="3">
    <location>
        <begin position="50"/>
        <end position="51"/>
    </location>
    <ligand>
        <name>phosphate</name>
        <dbReference type="ChEBI" id="CHEBI:43474"/>
    </ligand>
</feature>
<protein>
    <recommendedName>
        <fullName evidence="3">Probable 6-oxopurine nucleoside phosphorylase</fullName>
        <ecNumber evidence="3">2.4.2.1</ecNumber>
    </recommendedName>
    <alternativeName>
        <fullName evidence="3">Purine nucleoside phosphorylase</fullName>
        <shortName evidence="3">PNP</shortName>
    </alternativeName>
</protein>
<dbReference type="InterPro" id="IPR000845">
    <property type="entry name" value="Nucleoside_phosphorylase_d"/>
</dbReference>
<dbReference type="eggNOG" id="arCOG01327">
    <property type="taxonomic scope" value="Archaea"/>
</dbReference>
<feature type="binding site" evidence="3">
    <location>
        <begin position="203"/>
        <end position="205"/>
    </location>
    <ligand>
        <name>substrate</name>
    </ligand>
</feature>
<dbReference type="PANTHER" id="PTHR42679:SF2">
    <property type="entry name" value="S-METHYL-5'-THIOADENOSINE PHOSPHORYLASE"/>
    <property type="match status" value="1"/>
</dbReference>
<dbReference type="RefSeq" id="WP_014406690.1">
    <property type="nucleotide sequence ID" value="NC_017034.1"/>
</dbReference>